<feature type="domain" description="Amine oxidase" evidence="4">
    <location>
        <begin position="34"/>
        <end position="315"/>
    </location>
</feature>
<dbReference type="Proteomes" id="UP001222932">
    <property type="component" value="Unassembled WGS sequence"/>
</dbReference>
<reference evidence="5" key="2">
    <citation type="submission" date="2023-06" db="EMBL/GenBank/DDBJ databases">
        <authorList>
            <person name="Kobayashi Y."/>
            <person name="Kayamori A."/>
            <person name="Aoki K."/>
            <person name="Shiwa Y."/>
            <person name="Fujita N."/>
            <person name="Sugita T."/>
            <person name="Iwasaki W."/>
            <person name="Tanaka N."/>
            <person name="Takashima M."/>
        </authorList>
    </citation>
    <scope>NUCLEOTIDE SEQUENCE</scope>
    <source>
        <strain evidence="5">HIS016</strain>
    </source>
</reference>
<evidence type="ECO:0000259" key="4">
    <source>
        <dbReference type="Pfam" id="PF01593"/>
    </source>
</evidence>
<dbReference type="SUPFAM" id="SSF54373">
    <property type="entry name" value="FAD-linked reductases, C-terminal domain"/>
    <property type="match status" value="1"/>
</dbReference>
<keyword evidence="6" id="KW-1185">Reference proteome</keyword>
<name>A0AAD3TWV0_9TREE</name>
<evidence type="ECO:0000256" key="3">
    <source>
        <dbReference type="ARBA" id="ARBA00048448"/>
    </source>
</evidence>
<dbReference type="Gene3D" id="3.90.660.10">
    <property type="match status" value="1"/>
</dbReference>
<dbReference type="SUPFAM" id="SSF51905">
    <property type="entry name" value="FAD/NAD(P)-binding domain"/>
    <property type="match status" value="1"/>
</dbReference>
<dbReference type="InterPro" id="IPR036188">
    <property type="entry name" value="FAD/NAD-bd_sf"/>
</dbReference>
<dbReference type="EC" id="1.4.3.4" evidence="2"/>
<dbReference type="PANTHER" id="PTHR43563">
    <property type="entry name" value="AMINE OXIDASE"/>
    <property type="match status" value="1"/>
</dbReference>
<dbReference type="Pfam" id="PF01593">
    <property type="entry name" value="Amino_oxidase"/>
    <property type="match status" value="1"/>
</dbReference>
<gene>
    <name evidence="5" type="ORF">CspeluHIS016_0500020</name>
</gene>
<protein>
    <recommendedName>
        <fullName evidence="2">monoamine oxidase</fullName>
        <ecNumber evidence="2">1.4.3.4</ecNumber>
    </recommendedName>
</protein>
<dbReference type="InterPro" id="IPR002937">
    <property type="entry name" value="Amino_oxidase"/>
</dbReference>
<sequence>MQNTVGNAIFYAPQHGIRVLAEDGADDPLSKDNPLYEIYLKMDKLSQTVDLEDPSRTPGALDLDALSMYSWFREQGASADEIALFLDPSMNALVSLDASELSSLGQLAAIKMCGGWRNMIASNARGAQYQRTRNGNQSLATFLQSTLLPGTVRLSTPVSTIERTESSVKVTTAKGVFTSSAIILGMGPTMYSGIRFEPPLGMVNRLSVERSFNGVYSKCILVYDKLWWTEKGLSGTPSTPEGYTHVTFDTSDGVHPSSGDKAALAAGLSPRQYSLTAFLVGPRGAEWALLSPEDRKAAAISEVAGAFESEDAKNPT</sequence>
<evidence type="ECO:0000313" key="6">
    <source>
        <dbReference type="Proteomes" id="UP001222932"/>
    </source>
</evidence>
<comment type="catalytic activity">
    <reaction evidence="3">
        <text>a secondary aliphatic amine + O2 + H2O = a primary amine + an aldehyde + H2O2</text>
        <dbReference type="Rhea" id="RHEA:26414"/>
        <dbReference type="ChEBI" id="CHEBI:15377"/>
        <dbReference type="ChEBI" id="CHEBI:15379"/>
        <dbReference type="ChEBI" id="CHEBI:16240"/>
        <dbReference type="ChEBI" id="CHEBI:17478"/>
        <dbReference type="ChEBI" id="CHEBI:58855"/>
        <dbReference type="ChEBI" id="CHEBI:65296"/>
        <dbReference type="EC" id="1.4.3.4"/>
    </reaction>
</comment>
<proteinExistence type="inferred from homology"/>
<evidence type="ECO:0000256" key="1">
    <source>
        <dbReference type="ARBA" id="ARBA00005995"/>
    </source>
</evidence>
<comment type="caution">
    <text evidence="5">The sequence shown here is derived from an EMBL/GenBank/DDBJ whole genome shotgun (WGS) entry which is preliminary data.</text>
</comment>
<dbReference type="Gene3D" id="3.50.50.60">
    <property type="entry name" value="FAD/NAD(P)-binding domain"/>
    <property type="match status" value="1"/>
</dbReference>
<dbReference type="EMBL" id="BTCM01000005">
    <property type="protein sequence ID" value="GMK57970.1"/>
    <property type="molecule type" value="Genomic_DNA"/>
</dbReference>
<organism evidence="5 6">
    <name type="scientific">Cutaneotrichosporon spelunceum</name>
    <dbReference type="NCBI Taxonomy" id="1672016"/>
    <lineage>
        <taxon>Eukaryota</taxon>
        <taxon>Fungi</taxon>
        <taxon>Dikarya</taxon>
        <taxon>Basidiomycota</taxon>
        <taxon>Agaricomycotina</taxon>
        <taxon>Tremellomycetes</taxon>
        <taxon>Trichosporonales</taxon>
        <taxon>Trichosporonaceae</taxon>
        <taxon>Cutaneotrichosporon</taxon>
    </lineage>
</organism>
<dbReference type="Gene3D" id="1.10.405.10">
    <property type="entry name" value="Guanine Nucleotide Dissociation Inhibitor, domain 1"/>
    <property type="match status" value="1"/>
</dbReference>
<dbReference type="InterPro" id="IPR050703">
    <property type="entry name" value="Flavin_MAO"/>
</dbReference>
<accession>A0AAD3TWV0</accession>
<reference evidence="5" key="1">
    <citation type="journal article" date="2023" name="BMC Genomics">
        <title>Chromosome-level genome assemblies of Cutaneotrichosporon spp. (Trichosporonales, Basidiomycota) reveal imbalanced evolution between nucleotide sequences and chromosome synteny.</title>
        <authorList>
            <person name="Kobayashi Y."/>
            <person name="Kayamori A."/>
            <person name="Aoki K."/>
            <person name="Shiwa Y."/>
            <person name="Matsutani M."/>
            <person name="Fujita N."/>
            <person name="Sugita T."/>
            <person name="Iwasaki W."/>
            <person name="Tanaka N."/>
            <person name="Takashima M."/>
        </authorList>
    </citation>
    <scope>NUCLEOTIDE SEQUENCE</scope>
    <source>
        <strain evidence="5">HIS016</strain>
    </source>
</reference>
<evidence type="ECO:0000256" key="2">
    <source>
        <dbReference type="ARBA" id="ARBA00012804"/>
    </source>
</evidence>
<evidence type="ECO:0000313" key="5">
    <source>
        <dbReference type="EMBL" id="GMK57970.1"/>
    </source>
</evidence>
<dbReference type="PANTHER" id="PTHR43563:SF14">
    <property type="entry name" value="AMINE OXIDASE"/>
    <property type="match status" value="1"/>
</dbReference>
<dbReference type="AlphaFoldDB" id="A0AAD3TWV0"/>
<comment type="similarity">
    <text evidence="1">Belongs to the flavin monoamine oxidase family.</text>
</comment>
<dbReference type="GO" id="GO:0097621">
    <property type="term" value="F:monoamine oxidase activity"/>
    <property type="evidence" value="ECO:0007669"/>
    <property type="project" value="UniProtKB-EC"/>
</dbReference>